<dbReference type="EMBL" id="UGOW01000001">
    <property type="protein sequence ID" value="STY16803.1"/>
    <property type="molecule type" value="Genomic_DNA"/>
</dbReference>
<organism evidence="2 4">
    <name type="scientific">Legionella quateirensis</name>
    <dbReference type="NCBI Taxonomy" id="45072"/>
    <lineage>
        <taxon>Bacteria</taxon>
        <taxon>Pseudomonadati</taxon>
        <taxon>Pseudomonadota</taxon>
        <taxon>Gammaproteobacteria</taxon>
        <taxon>Legionellales</taxon>
        <taxon>Legionellaceae</taxon>
        <taxon>Legionella</taxon>
    </lineage>
</organism>
<proteinExistence type="predicted"/>
<reference evidence="1 3" key="1">
    <citation type="submission" date="2015-11" db="EMBL/GenBank/DDBJ databases">
        <title>Genomic analysis of 38 Legionella species identifies large and diverse effector repertoires.</title>
        <authorList>
            <person name="Burstein D."/>
            <person name="Amaro F."/>
            <person name="Zusman T."/>
            <person name="Lifshitz Z."/>
            <person name="Cohen O."/>
            <person name="Gilbert J.A."/>
            <person name="Pupko T."/>
            <person name="Shuman H.A."/>
            <person name="Segal G."/>
        </authorList>
    </citation>
    <scope>NUCLEOTIDE SEQUENCE [LARGE SCALE GENOMIC DNA]</scope>
    <source>
        <strain evidence="1 3">ATCC 49507</strain>
    </source>
</reference>
<name>A0A378KQD3_9GAMM</name>
<accession>A0A378KQD3</accession>
<dbReference type="RefSeq" id="WP_083501352.1">
    <property type="nucleotide sequence ID" value="NZ_CAAAIL010000008.1"/>
</dbReference>
<dbReference type="Proteomes" id="UP000254230">
    <property type="component" value="Unassembled WGS sequence"/>
</dbReference>
<dbReference type="Gene3D" id="2.40.160.20">
    <property type="match status" value="1"/>
</dbReference>
<evidence type="ECO:0000313" key="4">
    <source>
        <dbReference type="Proteomes" id="UP000254230"/>
    </source>
</evidence>
<dbReference type="AlphaFoldDB" id="A0A378KQD3"/>
<gene>
    <name evidence="1" type="ORF">Lqua_2846</name>
    <name evidence="2" type="ORF">NCTC12376_00595</name>
</gene>
<evidence type="ECO:0000313" key="2">
    <source>
        <dbReference type="EMBL" id="STY16803.1"/>
    </source>
</evidence>
<protein>
    <submittedName>
        <fullName evidence="2">Uncharacterized protein</fullName>
    </submittedName>
</protein>
<evidence type="ECO:0000313" key="1">
    <source>
        <dbReference type="EMBL" id="KTD44679.1"/>
    </source>
</evidence>
<reference evidence="2 4" key="2">
    <citation type="submission" date="2018-06" db="EMBL/GenBank/DDBJ databases">
        <authorList>
            <consortium name="Pathogen Informatics"/>
            <person name="Doyle S."/>
        </authorList>
    </citation>
    <scope>NUCLEOTIDE SEQUENCE [LARGE SCALE GENOMIC DNA]</scope>
    <source>
        <strain evidence="2 4">NCTC12376</strain>
    </source>
</reference>
<dbReference type="OrthoDB" id="189250at2"/>
<dbReference type="EMBL" id="LNYR01000041">
    <property type="protein sequence ID" value="KTD44679.1"/>
    <property type="molecule type" value="Genomic_DNA"/>
</dbReference>
<evidence type="ECO:0000313" key="3">
    <source>
        <dbReference type="Proteomes" id="UP000054639"/>
    </source>
</evidence>
<sequence>MNYTIRSLLPLIPVIWCSTVHAGFYINLGAGAAFSDTKTSFTENSTSILYSPTAIGTSLFSLPNVNWNNQFRNGFDLNVAAGYHFNSHWRAETEFLYQNIKRNSYGSYGWMEQNSVTGAVYAQQIYNPISTVSTRAHLYSFLTNAAYDFNSLANWTPFIGGGVGVSWLKSGRVQTNNLLVVDDPNTPIYETAPASQLSPSLYGTAFIWQIKTGISRAMSAHSSLLIQYRLLGTSEFKASNSLIKSNPGLPGESNFYVAQHDIKGLLTQAVEFNFRWDV</sequence>
<dbReference type="InterPro" id="IPR011250">
    <property type="entry name" value="OMP/PagP_B-barrel"/>
</dbReference>
<dbReference type="STRING" id="45072.Lqua_2846"/>
<dbReference type="Proteomes" id="UP000054639">
    <property type="component" value="Unassembled WGS sequence"/>
</dbReference>
<keyword evidence="3" id="KW-1185">Reference proteome</keyword>
<dbReference type="SUPFAM" id="SSF56925">
    <property type="entry name" value="OMPA-like"/>
    <property type="match status" value="1"/>
</dbReference>